<comment type="caution">
    <text evidence="4">The sequence shown here is derived from an EMBL/GenBank/DDBJ whole genome shotgun (WGS) entry which is preliminary data.</text>
</comment>
<dbReference type="InterPro" id="IPR050708">
    <property type="entry name" value="T6SS_VgrG/RHS"/>
</dbReference>
<dbReference type="RefSeq" id="WP_133680630.1">
    <property type="nucleotide sequence ID" value="NZ_SNZP01000007.1"/>
</dbReference>
<sequence>MPNQSDFYSQAYNFASATQGHVDPRTGLFTLNFPLAELTGNDALGPELPLALNYSPLSPVNAGFGIGCVLGLTQYDRGSRLLSLASGERYKVQESGSTVTLRQNVVRGIRFEKFANGYQVTYKSGHIEWLAGPDTTNAIHVPIQLISPLGHYLTLEWDRGKTPPRLTAVRDMTGRTLLTIHYPDPTTIYTTVQVWPDSPDEGYTIQLAFKSSYLDTVQHLAAGLLWRFGYDTSHRLTTVTAPTGLVERAEYQENVHKFPPASNLPALPAVFRHTLTPGADQPNIVTTYSYDSNNYLGYEGSGSGSWNANEDYLYSRPTSYTYWTRATCDGAVTQRTYNCYHLQIEESITDQRRVRTTSMRYDGIRPGAFDTLPAWFQSPTRTTIVYDDRSQTTLPPRSEDSSAAYDDWGNLIRQTAPDGTVTEWVYYPPEGESGAAPAEPNGFQRLVKSQTVTPPANLPAAPTQLTRYRYDTLATLSTSQAHMPANAALPIQEDTLSGTQWLTRRRTIYQTDTANPEFGRVTRIEEDRYPEGATSEEAQSFRYTRSYTFARNGDQWTQTETDTTHDRLTITSAMTLSRLSGRQLATVDAQGNTVDYTYDTLGRVLTATAQRGGAYQATVQYAYSIDTAQGNRPLTVVTDPKGNQSRTWYDGLGRAVRQAVKAQDDADWHDSATNTFDARGRALRSDVFDIVPNPNRRGAPLPLTSRTTQRYDGWDQVDQLTGSVGDQLNTATDAVAMTVATQLTGSRQGREVTHYTLQRLPDTVTRYTHDGTEQGQIQQRYDGLGRQLAVTDELGRETRYDYDAWGRVATQTLPDGTVVTRRYAPDSGGADWVTEILVNGVSQGTQTFDGLGRLTASSNGGRTTRLEYADAASPVPSKLTQPDGSEIRYRYVKELDNALAGVAAGTVAQAFDYDKQTGALLSAEETGSHQRRLSYSPLGLMQDETFQPTGGTSRQARYGYTPNGLPLDYTDIAGVTQTTQYNDRGQVVRIADGDVAVDIVYDDIGRLDHWTATDVQSGQAMTTTLGYDDFNRENQRTLVCGDDNWIFSQSYALNGQVSRREVRRNNAQWCSETFEYDRRNRLQRYSVDGNLVGRPHDAYGQSIVSQTFEYDALDNVTQVATTFLGGDDTATFHYDNADKNQLSAVTHSHEAYPARIELRYDGCGRLVRDEAGRTLGYDALGRLAQIAGGGRYLYDGTDRLVAQAVQNGDTRELYYDGDTLVNLVTRESGANTRLIHAGGHCVAERRAGTTALTGSDAQGSVRLARQSAMQQASYSYAPYGYRPSDTQDLTVLGFNGELLDPVSGSYHLGNGTRAYNPILMRFNTPDGYGYSPFGAGGLNPYAYCAGDPINRSDPSGHLSWKGWAGIGLAVAGMALTVASAGALGPVMATVTIAAGLISGATGIASIATKESNPEASSILGWISLGSGLASAAGGMVQGARAEHKALKGARKAYGLVDDIAEESKAPGRRTLGGSRAASSEPVAMSSSVERVTYGNFEIYSNKGYAAPNRAVLTAHGMKPLRPSTTHLPRGTTIRYAADDGAYLLDPGLERIGQRRYTPRETITGPREIGNYNLYPYHSDTPLEITRALHNSFDKDYHIIAVRDRGVVSSVIKPVDTNQLLKTLKQNNLHYRQIDAVHCRVSPYTFPWAATQSARPFYPQG</sequence>
<proteinExistence type="predicted"/>
<dbReference type="EMBL" id="SNZP01000007">
    <property type="protein sequence ID" value="TDR79691.1"/>
    <property type="molecule type" value="Genomic_DNA"/>
</dbReference>
<dbReference type="InterPro" id="IPR049002">
    <property type="entry name" value="Stv"/>
</dbReference>
<dbReference type="OrthoDB" id="8579288at2"/>
<evidence type="ECO:0000313" key="5">
    <source>
        <dbReference type="Proteomes" id="UP000295611"/>
    </source>
</evidence>
<accession>A0A4R7B525</accession>
<dbReference type="Gene3D" id="2.180.10.10">
    <property type="entry name" value="RHS repeat-associated core"/>
    <property type="match status" value="2"/>
</dbReference>
<evidence type="ECO:0000259" key="3">
    <source>
        <dbReference type="Pfam" id="PF25023"/>
    </source>
</evidence>
<dbReference type="Proteomes" id="UP000295611">
    <property type="component" value="Unassembled WGS sequence"/>
</dbReference>
<name>A0A4R7B525_9NEIS</name>
<dbReference type="NCBIfam" id="TIGR01643">
    <property type="entry name" value="YD_repeat_2x"/>
    <property type="match status" value="1"/>
</dbReference>
<dbReference type="Pfam" id="PF25023">
    <property type="entry name" value="TEN_YD-shell"/>
    <property type="match status" value="1"/>
</dbReference>
<feature type="domain" description="Putative adhesin Stv" evidence="2">
    <location>
        <begin position="1510"/>
        <end position="1640"/>
    </location>
</feature>
<dbReference type="Pfam" id="PF21527">
    <property type="entry name" value="Stv"/>
    <property type="match status" value="1"/>
</dbReference>
<dbReference type="InterPro" id="IPR056823">
    <property type="entry name" value="TEN-like_YD-shell"/>
</dbReference>
<dbReference type="PANTHER" id="PTHR32305:SF15">
    <property type="entry name" value="PROTEIN RHSA-RELATED"/>
    <property type="match status" value="1"/>
</dbReference>
<dbReference type="InterPro" id="IPR022385">
    <property type="entry name" value="Rhs_assc_core"/>
</dbReference>
<feature type="domain" description="Teneurin-like YD-shell" evidence="3">
    <location>
        <begin position="774"/>
        <end position="1331"/>
    </location>
</feature>
<keyword evidence="1" id="KW-0677">Repeat</keyword>
<dbReference type="InterPro" id="IPR006530">
    <property type="entry name" value="YD"/>
</dbReference>
<evidence type="ECO:0000259" key="2">
    <source>
        <dbReference type="Pfam" id="PF21527"/>
    </source>
</evidence>
<reference evidence="4 5" key="1">
    <citation type="submission" date="2019-03" db="EMBL/GenBank/DDBJ databases">
        <title>Genomic Encyclopedia of Type Strains, Phase III (KMG-III): the genomes of soil and plant-associated and newly described type strains.</title>
        <authorList>
            <person name="Whitman W."/>
        </authorList>
    </citation>
    <scope>NUCLEOTIDE SEQUENCE [LARGE SCALE GENOMIC DNA]</scope>
    <source>
        <strain evidence="4 5">CECT 8976</strain>
    </source>
</reference>
<gene>
    <name evidence="4" type="ORF">DFP86_10755</name>
</gene>
<evidence type="ECO:0000256" key="1">
    <source>
        <dbReference type="ARBA" id="ARBA00022737"/>
    </source>
</evidence>
<keyword evidence="5" id="KW-1185">Reference proteome</keyword>
<organism evidence="4 5">
    <name type="scientific">Paludibacterium purpuratum</name>
    <dbReference type="NCBI Taxonomy" id="1144873"/>
    <lineage>
        <taxon>Bacteria</taxon>
        <taxon>Pseudomonadati</taxon>
        <taxon>Pseudomonadota</taxon>
        <taxon>Betaproteobacteria</taxon>
        <taxon>Neisseriales</taxon>
        <taxon>Chromobacteriaceae</taxon>
        <taxon>Paludibacterium</taxon>
    </lineage>
</organism>
<dbReference type="PANTHER" id="PTHR32305">
    <property type="match status" value="1"/>
</dbReference>
<protein>
    <submittedName>
        <fullName evidence="4">RHS repeat-associated protein</fullName>
    </submittedName>
</protein>
<evidence type="ECO:0000313" key="4">
    <source>
        <dbReference type="EMBL" id="TDR79691.1"/>
    </source>
</evidence>
<dbReference type="NCBIfam" id="TIGR03696">
    <property type="entry name" value="Rhs_assc_core"/>
    <property type="match status" value="1"/>
</dbReference>